<reference evidence="2" key="1">
    <citation type="journal article" date="2020" name="mSystems">
        <title>Genome- and Community-Level Interaction Insights into Carbon Utilization and Element Cycling Functions of Hydrothermarchaeota in Hydrothermal Sediment.</title>
        <authorList>
            <person name="Zhou Z."/>
            <person name="Liu Y."/>
            <person name="Xu W."/>
            <person name="Pan J."/>
            <person name="Luo Z.H."/>
            <person name="Li M."/>
        </authorList>
    </citation>
    <scope>NUCLEOTIDE SEQUENCE [LARGE SCALE GENOMIC DNA]</scope>
    <source>
        <strain evidence="2">SpSt-774</strain>
    </source>
</reference>
<evidence type="ECO:0000259" key="1">
    <source>
        <dbReference type="Pfam" id="PF20586"/>
    </source>
</evidence>
<dbReference type="EMBL" id="DTGZ01000024">
    <property type="protein sequence ID" value="HGV96930.1"/>
    <property type="molecule type" value="Genomic_DNA"/>
</dbReference>
<dbReference type="AlphaFoldDB" id="A0A7C4TCT1"/>
<protein>
    <recommendedName>
        <fullName evidence="1">DUF6788 domain-containing protein</fullName>
    </recommendedName>
</protein>
<sequence length="132" mass="15617">MSQARLKLKQLTNELLKLIDIFLSRKPLIKGGVYQSRSRCGKPNCRCVRDGALHVVWKLYWTEGGKTKQQAIKKGRVYEYQRLTANYQRFRKARARLVKIYQEMIQLINLLEKGLTKGKVKSYLRYQRPQND</sequence>
<comment type="caution">
    <text evidence="2">The sequence shown here is derived from an EMBL/GenBank/DDBJ whole genome shotgun (WGS) entry which is preliminary data.</text>
</comment>
<feature type="domain" description="DUF6788" evidence="1">
    <location>
        <begin position="22"/>
        <end position="76"/>
    </location>
</feature>
<dbReference type="Pfam" id="PF20586">
    <property type="entry name" value="DUF6788"/>
    <property type="match status" value="1"/>
</dbReference>
<evidence type="ECO:0000313" key="2">
    <source>
        <dbReference type="EMBL" id="HGV96930.1"/>
    </source>
</evidence>
<name>A0A7C4TCT1_UNCW3</name>
<gene>
    <name evidence="2" type="ORF">ENV60_01360</name>
</gene>
<proteinExistence type="predicted"/>
<dbReference type="InterPro" id="IPR046738">
    <property type="entry name" value="DUF6788"/>
</dbReference>
<organism evidence="2">
    <name type="scientific">candidate division WOR-3 bacterium</name>
    <dbReference type="NCBI Taxonomy" id="2052148"/>
    <lineage>
        <taxon>Bacteria</taxon>
        <taxon>Bacteria division WOR-3</taxon>
    </lineage>
</organism>
<accession>A0A7C4TCT1</accession>